<dbReference type="Proteomes" id="UP000716291">
    <property type="component" value="Unassembled WGS sequence"/>
</dbReference>
<dbReference type="GO" id="GO:0003700">
    <property type="term" value="F:DNA-binding transcription factor activity"/>
    <property type="evidence" value="ECO:0007669"/>
    <property type="project" value="InterPro"/>
</dbReference>
<proteinExistence type="predicted"/>
<dbReference type="InterPro" id="IPR013325">
    <property type="entry name" value="RNA_pol_sigma_r2"/>
</dbReference>
<reference evidence="1" key="1">
    <citation type="journal article" date="2020" name="Microb. Genom.">
        <title>Genetic diversity of clinical and environmental Mucorales isolates obtained from an investigation of mucormycosis cases among solid organ transplant recipients.</title>
        <authorList>
            <person name="Nguyen M.H."/>
            <person name="Kaul D."/>
            <person name="Muto C."/>
            <person name="Cheng S.J."/>
            <person name="Richter R.A."/>
            <person name="Bruno V.M."/>
            <person name="Liu G."/>
            <person name="Beyhan S."/>
            <person name="Sundermann A.J."/>
            <person name="Mounaud S."/>
            <person name="Pasculle A.W."/>
            <person name="Nierman W.C."/>
            <person name="Driscoll E."/>
            <person name="Cumbie R."/>
            <person name="Clancy C.J."/>
            <person name="Dupont C.L."/>
        </authorList>
    </citation>
    <scope>NUCLEOTIDE SEQUENCE</scope>
    <source>
        <strain evidence="1">GL11</strain>
    </source>
</reference>
<accession>A0A9P6WTM9</accession>
<dbReference type="GO" id="GO:0006352">
    <property type="term" value="P:DNA-templated transcription initiation"/>
    <property type="evidence" value="ECO:0007669"/>
    <property type="project" value="InterPro"/>
</dbReference>
<sequence length="118" mass="12727">MVAGAFVTGWQQLHQLRSSTSVLPWLRQIARPRARDWLRAQRGRPLTGEAAEVALGMAAAPAPGGGGPRPRTPRQHAFEDLQLVQLQLVAERVGRDAEVRHAWGGAGGAPRAVILFPV</sequence>
<gene>
    <name evidence="1" type="ORF">G6F64_014317</name>
</gene>
<dbReference type="EMBL" id="JAANQT010007981">
    <property type="protein sequence ID" value="KAG1284150.1"/>
    <property type="molecule type" value="Genomic_DNA"/>
</dbReference>
<name>A0A9P6WTM9_RHIOR</name>
<evidence type="ECO:0000313" key="1">
    <source>
        <dbReference type="EMBL" id="KAG1284150.1"/>
    </source>
</evidence>
<comment type="caution">
    <text evidence="1">The sequence shown here is derived from an EMBL/GenBank/DDBJ whole genome shotgun (WGS) entry which is preliminary data.</text>
</comment>
<organism evidence="1 2">
    <name type="scientific">Rhizopus oryzae</name>
    <name type="common">Mucormycosis agent</name>
    <name type="synonym">Rhizopus arrhizus var. delemar</name>
    <dbReference type="NCBI Taxonomy" id="64495"/>
    <lineage>
        <taxon>Eukaryota</taxon>
        <taxon>Fungi</taxon>
        <taxon>Fungi incertae sedis</taxon>
        <taxon>Mucoromycota</taxon>
        <taxon>Mucoromycotina</taxon>
        <taxon>Mucoromycetes</taxon>
        <taxon>Mucorales</taxon>
        <taxon>Mucorineae</taxon>
        <taxon>Rhizopodaceae</taxon>
        <taxon>Rhizopus</taxon>
    </lineage>
</organism>
<dbReference type="SUPFAM" id="SSF88946">
    <property type="entry name" value="Sigma2 domain of RNA polymerase sigma factors"/>
    <property type="match status" value="1"/>
</dbReference>
<dbReference type="Gene3D" id="1.10.1740.10">
    <property type="match status" value="1"/>
</dbReference>
<dbReference type="AlphaFoldDB" id="A0A9P6WTM9"/>
<keyword evidence="2" id="KW-1185">Reference proteome</keyword>
<protein>
    <submittedName>
        <fullName evidence="1">Uncharacterized protein</fullName>
    </submittedName>
</protein>
<evidence type="ECO:0000313" key="2">
    <source>
        <dbReference type="Proteomes" id="UP000716291"/>
    </source>
</evidence>